<reference evidence="1 2" key="1">
    <citation type="submission" date="2024-04" db="EMBL/GenBank/DDBJ databases">
        <authorList>
            <consortium name="Genoscope - CEA"/>
            <person name="William W."/>
        </authorList>
    </citation>
    <scope>NUCLEOTIDE SEQUENCE [LARGE SCALE GENOMIC DNA]</scope>
</reference>
<evidence type="ECO:0000313" key="1">
    <source>
        <dbReference type="EMBL" id="CAL1546452.1"/>
    </source>
</evidence>
<proteinExistence type="predicted"/>
<accession>A0AAV2IHE8</accession>
<dbReference type="AlphaFoldDB" id="A0AAV2IHE8"/>
<comment type="caution">
    <text evidence="1">The sequence shown here is derived from an EMBL/GenBank/DDBJ whole genome shotgun (WGS) entry which is preliminary data.</text>
</comment>
<sequence>MKWNKLKTTASSLCSERNVHNEMNKCSLHLEQPPEVMDREGCRYQRNFLQCLNRLMRNCPDVTGNFDTILAVSQETFDILCSHVKCPSDVIDSREDIVSFCMKDIEDSSPSTGDYCRKLSEVPKCVEKLRPICPPHLDAYRVDGALSMLQAMLKQNCNVRIR</sequence>
<evidence type="ECO:0000313" key="2">
    <source>
        <dbReference type="Proteomes" id="UP001497497"/>
    </source>
</evidence>
<protein>
    <submittedName>
        <fullName evidence="1">Uncharacterized protein</fullName>
    </submittedName>
</protein>
<name>A0AAV2IHE8_LYMST</name>
<keyword evidence="2" id="KW-1185">Reference proteome</keyword>
<dbReference type="EMBL" id="CAXITT010000810">
    <property type="protein sequence ID" value="CAL1546452.1"/>
    <property type="molecule type" value="Genomic_DNA"/>
</dbReference>
<organism evidence="1 2">
    <name type="scientific">Lymnaea stagnalis</name>
    <name type="common">Great pond snail</name>
    <name type="synonym">Helix stagnalis</name>
    <dbReference type="NCBI Taxonomy" id="6523"/>
    <lineage>
        <taxon>Eukaryota</taxon>
        <taxon>Metazoa</taxon>
        <taxon>Spiralia</taxon>
        <taxon>Lophotrochozoa</taxon>
        <taxon>Mollusca</taxon>
        <taxon>Gastropoda</taxon>
        <taxon>Heterobranchia</taxon>
        <taxon>Euthyneura</taxon>
        <taxon>Panpulmonata</taxon>
        <taxon>Hygrophila</taxon>
        <taxon>Lymnaeoidea</taxon>
        <taxon>Lymnaeidae</taxon>
        <taxon>Lymnaea</taxon>
    </lineage>
</organism>
<gene>
    <name evidence="1" type="ORF">GSLYS_00019829001</name>
</gene>
<dbReference type="Proteomes" id="UP001497497">
    <property type="component" value="Unassembled WGS sequence"/>
</dbReference>